<dbReference type="Pfam" id="PF04961">
    <property type="entry name" value="FTCD_C"/>
    <property type="match status" value="1"/>
</dbReference>
<protein>
    <submittedName>
        <fullName evidence="2">Formiminotetrahydrofolate cyclodeaminase</fullName>
    </submittedName>
</protein>
<dbReference type="InterPro" id="IPR036178">
    <property type="entry name" value="Formintransfe-cycloase-like_sf"/>
</dbReference>
<dbReference type="GO" id="GO:0003824">
    <property type="term" value="F:catalytic activity"/>
    <property type="evidence" value="ECO:0007669"/>
    <property type="project" value="InterPro"/>
</dbReference>
<sequence>MRDQTVGEYLHDLAERVPAPGGGAVAALHAAQAAALLAMVARYSDGPDHAEHAETIEAVVTEADEARATALRLAEEDAAAFTAVTDAYRLPKDSDEEKARRSAAIAAALIGAAAPPAALIALGDRLAGLAETLLPIGNRNVITDVAAAADAVRAAVTTARLNVVINLTGIKDERERARLTERAGLTDDLADRAERVSAAVLQEIGE</sequence>
<keyword evidence="3" id="KW-1185">Reference proteome</keyword>
<organism evidence="2 3">
    <name type="scientific">Actinocorallia herbida</name>
    <dbReference type="NCBI Taxonomy" id="58109"/>
    <lineage>
        <taxon>Bacteria</taxon>
        <taxon>Bacillati</taxon>
        <taxon>Actinomycetota</taxon>
        <taxon>Actinomycetes</taxon>
        <taxon>Streptosporangiales</taxon>
        <taxon>Thermomonosporaceae</taxon>
        <taxon>Actinocorallia</taxon>
    </lineage>
</organism>
<dbReference type="EMBL" id="RJKE01000001">
    <property type="protein sequence ID" value="ROO90838.1"/>
    <property type="molecule type" value="Genomic_DNA"/>
</dbReference>
<dbReference type="Proteomes" id="UP000272400">
    <property type="component" value="Unassembled WGS sequence"/>
</dbReference>
<evidence type="ECO:0000259" key="1">
    <source>
        <dbReference type="Pfam" id="PF04961"/>
    </source>
</evidence>
<evidence type="ECO:0000313" key="3">
    <source>
        <dbReference type="Proteomes" id="UP000272400"/>
    </source>
</evidence>
<comment type="caution">
    <text evidence="2">The sequence shown here is derived from an EMBL/GenBank/DDBJ whole genome shotgun (WGS) entry which is preliminary data.</text>
</comment>
<dbReference type="AlphaFoldDB" id="A0A3N1DCI0"/>
<dbReference type="SUPFAM" id="SSF101262">
    <property type="entry name" value="Methenyltetrahydrofolate cyclohydrolase-like"/>
    <property type="match status" value="1"/>
</dbReference>
<feature type="domain" description="Cyclodeaminase/cyclohydrolase" evidence="1">
    <location>
        <begin position="5"/>
        <end position="182"/>
    </location>
</feature>
<evidence type="ECO:0000313" key="2">
    <source>
        <dbReference type="EMBL" id="ROO90838.1"/>
    </source>
</evidence>
<dbReference type="Gene3D" id="1.20.120.680">
    <property type="entry name" value="Formiminotetrahydrofolate cyclodeaminase monomer, up-and-down helical bundle"/>
    <property type="match status" value="1"/>
</dbReference>
<proteinExistence type="predicted"/>
<dbReference type="InterPro" id="IPR007044">
    <property type="entry name" value="Cyclodeamin/CycHdrlase"/>
</dbReference>
<gene>
    <name evidence="2" type="ORF">EDD29_8577</name>
</gene>
<reference evidence="2 3" key="1">
    <citation type="submission" date="2018-11" db="EMBL/GenBank/DDBJ databases">
        <title>Sequencing the genomes of 1000 actinobacteria strains.</title>
        <authorList>
            <person name="Klenk H.-P."/>
        </authorList>
    </citation>
    <scope>NUCLEOTIDE SEQUENCE [LARGE SCALE GENOMIC DNA]</scope>
    <source>
        <strain evidence="2 3">DSM 44254</strain>
    </source>
</reference>
<name>A0A3N1DCI0_9ACTN</name>
<dbReference type="RefSeq" id="WP_123669736.1">
    <property type="nucleotide sequence ID" value="NZ_RJKE01000001.1"/>
</dbReference>
<dbReference type="OrthoDB" id="5192822at2"/>
<accession>A0A3N1DCI0</accession>